<proteinExistence type="predicted"/>
<gene>
    <name evidence="1" type="ORF">HD598_002166</name>
</gene>
<dbReference type="EMBL" id="JACHDR010000001">
    <property type="protein sequence ID" value="MBB5513479.1"/>
    <property type="molecule type" value="Genomic_DNA"/>
</dbReference>
<reference evidence="1 2" key="1">
    <citation type="submission" date="2020-08" db="EMBL/GenBank/DDBJ databases">
        <title>Sequencing the genomes of 1000 actinobacteria strains.</title>
        <authorList>
            <person name="Klenk H.-P."/>
        </authorList>
    </citation>
    <scope>NUCLEOTIDE SEQUENCE [LARGE SCALE GENOMIC DNA]</scope>
    <source>
        <strain evidence="1 2">DSM 105783</strain>
    </source>
</reference>
<protein>
    <submittedName>
        <fullName evidence="1">Uncharacterized protein</fullName>
    </submittedName>
</protein>
<dbReference type="AlphaFoldDB" id="A0A7W8TVA6"/>
<accession>A0A7W8TVA6</accession>
<name>A0A7W8TVA6_9MICC</name>
<organism evidence="1 2">
    <name type="scientific">Neomicrococcus aestuarii</name>
    <dbReference type="NCBI Taxonomy" id="556325"/>
    <lineage>
        <taxon>Bacteria</taxon>
        <taxon>Bacillati</taxon>
        <taxon>Actinomycetota</taxon>
        <taxon>Actinomycetes</taxon>
        <taxon>Micrococcales</taxon>
        <taxon>Micrococcaceae</taxon>
        <taxon>Neomicrococcus</taxon>
    </lineage>
</organism>
<comment type="caution">
    <text evidence="1">The sequence shown here is derived from an EMBL/GenBank/DDBJ whole genome shotgun (WGS) entry which is preliminary data.</text>
</comment>
<evidence type="ECO:0000313" key="2">
    <source>
        <dbReference type="Proteomes" id="UP000580797"/>
    </source>
</evidence>
<evidence type="ECO:0000313" key="1">
    <source>
        <dbReference type="EMBL" id="MBB5513479.1"/>
    </source>
</evidence>
<dbReference type="Proteomes" id="UP000580797">
    <property type="component" value="Unassembled WGS sequence"/>
</dbReference>
<dbReference type="RefSeq" id="WP_183665804.1">
    <property type="nucleotide sequence ID" value="NZ_BAAARH010000002.1"/>
</dbReference>
<sequence length="134" mass="14466">MYDALIWPNIRKALVLMVDGEEHAGSVIYAAQHMEVDANGISHIPLALFLDSAGGNIGYVDRADRALIEVYAPGELAKKILESIITSLCGDGIEGPDVFFDSIQCIVPPTESPYPQDTLNLATAVIETIVRPLD</sequence>